<evidence type="ECO:0000313" key="2">
    <source>
        <dbReference type="Proteomes" id="UP000041254"/>
    </source>
</evidence>
<accession>A0A0G4FUU9</accession>
<name>A0A0G4FUU9_VITBC</name>
<evidence type="ECO:0000313" key="1">
    <source>
        <dbReference type="EMBL" id="CEM18369.1"/>
    </source>
</evidence>
<keyword evidence="2" id="KW-1185">Reference proteome</keyword>
<reference evidence="1 2" key="1">
    <citation type="submission" date="2014-11" db="EMBL/GenBank/DDBJ databases">
        <authorList>
            <person name="Zhu J."/>
            <person name="Qi W."/>
            <person name="Song R."/>
        </authorList>
    </citation>
    <scope>NUCLEOTIDE SEQUENCE [LARGE SCALE GENOMIC DNA]</scope>
</reference>
<dbReference type="Proteomes" id="UP000041254">
    <property type="component" value="Unassembled WGS sequence"/>
</dbReference>
<dbReference type="VEuPathDB" id="CryptoDB:Vbra_16245"/>
<protein>
    <submittedName>
        <fullName evidence="1">Uncharacterized protein</fullName>
    </submittedName>
</protein>
<dbReference type="InParanoid" id="A0A0G4FUU9"/>
<sequence>MAPSHLVERKPEAPAGGMVIYFLKAVSISDDFLKPAKEVAVKEEEGPRRPTHERPKWRRARDGSLVPHVRLWLRTAGSRVAASGGR</sequence>
<dbReference type="EMBL" id="CDMY01000499">
    <property type="protein sequence ID" value="CEM18369.1"/>
    <property type="molecule type" value="Genomic_DNA"/>
</dbReference>
<gene>
    <name evidence="1" type="ORF">Vbra_16245</name>
</gene>
<organism evidence="1 2">
    <name type="scientific">Vitrella brassicaformis (strain CCMP3155)</name>
    <dbReference type="NCBI Taxonomy" id="1169540"/>
    <lineage>
        <taxon>Eukaryota</taxon>
        <taxon>Sar</taxon>
        <taxon>Alveolata</taxon>
        <taxon>Colpodellida</taxon>
        <taxon>Vitrellaceae</taxon>
        <taxon>Vitrella</taxon>
    </lineage>
</organism>
<proteinExistence type="predicted"/>
<dbReference type="AlphaFoldDB" id="A0A0G4FUU9"/>